<keyword evidence="2" id="KW-0472">Membrane</keyword>
<accession>A0A6A1UPS7</accession>
<dbReference type="PANTHER" id="PTHR24177:SF446">
    <property type="entry name" value="ANKYRIN REPEAT-CONTAINING PROTEIN NPR4-LIKE"/>
    <property type="match status" value="1"/>
</dbReference>
<reference evidence="4 5" key="1">
    <citation type="journal article" date="2019" name="Plant Biotechnol. J.">
        <title>The red bayberry genome and genetic basis of sex determination.</title>
        <authorList>
            <person name="Jia H.M."/>
            <person name="Jia H.J."/>
            <person name="Cai Q.L."/>
            <person name="Wang Y."/>
            <person name="Zhao H.B."/>
            <person name="Yang W.F."/>
            <person name="Wang G.Y."/>
            <person name="Li Y.H."/>
            <person name="Zhan D.L."/>
            <person name="Shen Y.T."/>
            <person name="Niu Q.F."/>
            <person name="Chang L."/>
            <person name="Qiu J."/>
            <person name="Zhao L."/>
            <person name="Xie H.B."/>
            <person name="Fu W.Y."/>
            <person name="Jin J."/>
            <person name="Li X.W."/>
            <person name="Jiao Y."/>
            <person name="Zhou C.C."/>
            <person name="Tu T."/>
            <person name="Chai C.Y."/>
            <person name="Gao J.L."/>
            <person name="Fan L.J."/>
            <person name="van de Weg E."/>
            <person name="Wang J.Y."/>
            <person name="Gao Z.S."/>
        </authorList>
    </citation>
    <scope>NUCLEOTIDE SEQUENCE [LARGE SCALE GENOMIC DNA]</scope>
    <source>
        <tissue evidence="4">Leaves</tissue>
    </source>
</reference>
<evidence type="ECO:0000259" key="3">
    <source>
        <dbReference type="Pfam" id="PF13962"/>
    </source>
</evidence>
<evidence type="ECO:0000256" key="2">
    <source>
        <dbReference type="SAM" id="Phobius"/>
    </source>
</evidence>
<dbReference type="GO" id="GO:0016020">
    <property type="term" value="C:membrane"/>
    <property type="evidence" value="ECO:0007669"/>
    <property type="project" value="TreeGrafter"/>
</dbReference>
<dbReference type="PANTHER" id="PTHR24177">
    <property type="entry name" value="CASKIN"/>
    <property type="match status" value="1"/>
</dbReference>
<protein>
    <submittedName>
        <fullName evidence="4">Ankycorbin</fullName>
    </submittedName>
</protein>
<dbReference type="Gene3D" id="1.25.40.20">
    <property type="entry name" value="Ankyrin repeat-containing domain"/>
    <property type="match status" value="2"/>
</dbReference>
<feature type="transmembrane region" description="Helical" evidence="2">
    <location>
        <begin position="356"/>
        <end position="385"/>
    </location>
</feature>
<dbReference type="SUPFAM" id="SSF48403">
    <property type="entry name" value="Ankyrin repeat"/>
    <property type="match status" value="1"/>
</dbReference>
<dbReference type="InterPro" id="IPR026961">
    <property type="entry name" value="PGG_dom"/>
</dbReference>
<evidence type="ECO:0000313" key="5">
    <source>
        <dbReference type="Proteomes" id="UP000516437"/>
    </source>
</evidence>
<proteinExistence type="predicted"/>
<dbReference type="InterPro" id="IPR002110">
    <property type="entry name" value="Ankyrin_rpt"/>
</dbReference>
<feature type="domain" description="PGG" evidence="3">
    <location>
        <begin position="342"/>
        <end position="421"/>
    </location>
</feature>
<dbReference type="EMBL" id="RXIC02000026">
    <property type="protein sequence ID" value="KAB1202524.1"/>
    <property type="molecule type" value="Genomic_DNA"/>
</dbReference>
<keyword evidence="5" id="KW-1185">Reference proteome</keyword>
<name>A0A6A1UPS7_9ROSI</name>
<dbReference type="Proteomes" id="UP000516437">
    <property type="component" value="Chromosome 8"/>
</dbReference>
<gene>
    <name evidence="4" type="ORF">CJ030_MR8G022039</name>
</gene>
<evidence type="ECO:0000313" key="4">
    <source>
        <dbReference type="EMBL" id="KAB1202524.1"/>
    </source>
</evidence>
<dbReference type="InterPro" id="IPR036770">
    <property type="entry name" value="Ankyrin_rpt-contain_sf"/>
</dbReference>
<keyword evidence="2" id="KW-1133">Transmembrane helix</keyword>
<sequence>MDKDRNLVRTALTGEGDTVLHIAVTGKCSDFIRKLVDFMEPDEMLTVNKNSDTGLHMAAVSGMLQVARLIVVKNKKLLLLRGKDDLMPLAMAIQGGHRSLVKYLHQETELDNLADEEYIRLVLDSLSSNLYGTALKLVEKRETMACERDCKTEKTALHVLAQKAPAVKTFSYVLKQIRERFYADASFAYFSNSELAESDNREEVLVKILNLVMKIQSDQDIKDLIRSPSSVIFDATMSGNVQFLAELLRKYPELLWEKDERGQSVFHVAIVYRQENDYLVGIEDSDGNNMLHLAGMTSKNKEKLSRFRANLLMQQEILWFKEVEKIVRPDQRNKKNSRGKTPREGMNSPSKKLQSWIFALSNAAALCSSTSSIVVSLSILTSSYAQSDFLDSLHRRLIIALTTLFVSIATMVAAFGAAMFVIFDHVPLLFMFTIILFAGLPVWLFLMVHGNLFADLIRSYRWSKSLFKPSVHKIFV</sequence>
<evidence type="ECO:0000256" key="1">
    <source>
        <dbReference type="SAM" id="MobiDB-lite"/>
    </source>
</evidence>
<dbReference type="AlphaFoldDB" id="A0A6A1UPS7"/>
<organism evidence="4 5">
    <name type="scientific">Morella rubra</name>
    <name type="common">Chinese bayberry</name>
    <dbReference type="NCBI Taxonomy" id="262757"/>
    <lineage>
        <taxon>Eukaryota</taxon>
        <taxon>Viridiplantae</taxon>
        <taxon>Streptophyta</taxon>
        <taxon>Embryophyta</taxon>
        <taxon>Tracheophyta</taxon>
        <taxon>Spermatophyta</taxon>
        <taxon>Magnoliopsida</taxon>
        <taxon>eudicotyledons</taxon>
        <taxon>Gunneridae</taxon>
        <taxon>Pentapetalae</taxon>
        <taxon>rosids</taxon>
        <taxon>fabids</taxon>
        <taxon>Fagales</taxon>
        <taxon>Myricaceae</taxon>
        <taxon>Morella</taxon>
    </lineage>
</organism>
<keyword evidence="2" id="KW-0812">Transmembrane</keyword>
<dbReference type="SMART" id="SM00248">
    <property type="entry name" value="ANK"/>
    <property type="match status" value="3"/>
</dbReference>
<feature type="region of interest" description="Disordered" evidence="1">
    <location>
        <begin position="330"/>
        <end position="349"/>
    </location>
</feature>
<dbReference type="Pfam" id="PF13962">
    <property type="entry name" value="PGG"/>
    <property type="match status" value="1"/>
</dbReference>
<feature type="transmembrane region" description="Helical" evidence="2">
    <location>
        <begin position="397"/>
        <end position="423"/>
    </location>
</feature>
<comment type="caution">
    <text evidence="4">The sequence shown here is derived from an EMBL/GenBank/DDBJ whole genome shotgun (WGS) entry which is preliminary data.</text>
</comment>
<dbReference type="OrthoDB" id="1921232at2759"/>
<feature type="transmembrane region" description="Helical" evidence="2">
    <location>
        <begin position="429"/>
        <end position="454"/>
    </location>
</feature>